<reference evidence="3 4" key="1">
    <citation type="submission" date="2020-08" db="EMBL/GenBank/DDBJ databases">
        <title>Sequencing the genomes of 1000 actinobacteria strains.</title>
        <authorList>
            <person name="Klenk H.-P."/>
        </authorList>
    </citation>
    <scope>NUCLEOTIDE SEQUENCE [LARGE SCALE GENOMIC DNA]</scope>
    <source>
        <strain evidence="3 4">DSM 44320</strain>
    </source>
</reference>
<keyword evidence="2" id="KW-0472">Membrane</keyword>
<dbReference type="EMBL" id="JACIBV010000001">
    <property type="protein sequence ID" value="MBB3725211.1"/>
    <property type="molecule type" value="Genomic_DNA"/>
</dbReference>
<comment type="caution">
    <text evidence="3">The sequence shown here is derived from an EMBL/GenBank/DDBJ whole genome shotgun (WGS) entry which is preliminary data.</text>
</comment>
<feature type="region of interest" description="Disordered" evidence="1">
    <location>
        <begin position="1"/>
        <end position="23"/>
    </location>
</feature>
<dbReference type="AlphaFoldDB" id="A0A7W5Y5E2"/>
<feature type="transmembrane region" description="Helical" evidence="2">
    <location>
        <begin position="29"/>
        <end position="54"/>
    </location>
</feature>
<protein>
    <submittedName>
        <fullName evidence="3">Uncharacterized protein</fullName>
    </submittedName>
</protein>
<evidence type="ECO:0000256" key="2">
    <source>
        <dbReference type="SAM" id="Phobius"/>
    </source>
</evidence>
<keyword evidence="4" id="KW-1185">Reference proteome</keyword>
<organism evidence="3 4">
    <name type="scientific">Nonomuraea dietziae</name>
    <dbReference type="NCBI Taxonomy" id="65515"/>
    <lineage>
        <taxon>Bacteria</taxon>
        <taxon>Bacillati</taxon>
        <taxon>Actinomycetota</taxon>
        <taxon>Actinomycetes</taxon>
        <taxon>Streptosporangiales</taxon>
        <taxon>Streptosporangiaceae</taxon>
        <taxon>Nonomuraea</taxon>
    </lineage>
</organism>
<dbReference type="RefSeq" id="WP_183644242.1">
    <property type="nucleotide sequence ID" value="NZ_BAAAXX010000105.1"/>
</dbReference>
<keyword evidence="2" id="KW-1133">Transmembrane helix</keyword>
<evidence type="ECO:0000256" key="1">
    <source>
        <dbReference type="SAM" id="MobiDB-lite"/>
    </source>
</evidence>
<evidence type="ECO:0000313" key="4">
    <source>
        <dbReference type="Proteomes" id="UP000579945"/>
    </source>
</evidence>
<dbReference type="Proteomes" id="UP000579945">
    <property type="component" value="Unassembled WGS sequence"/>
</dbReference>
<sequence length="57" mass="6245">MTNTDTPAPNRVASSPPRRSPGIRRLRRTIALALVRGAAHATGASLVGLLFWWITHR</sequence>
<evidence type="ECO:0000313" key="3">
    <source>
        <dbReference type="EMBL" id="MBB3725211.1"/>
    </source>
</evidence>
<keyword evidence="2" id="KW-0812">Transmembrane</keyword>
<gene>
    <name evidence="3" type="ORF">FHR33_001071</name>
</gene>
<dbReference type="GeneID" id="95387657"/>
<name>A0A7W5Y5E2_9ACTN</name>
<accession>A0A7W5Y5E2</accession>
<proteinExistence type="predicted"/>